<keyword evidence="2" id="KW-1185">Reference proteome</keyword>
<name>A0AAV8WZN3_9CUCU</name>
<dbReference type="AlphaFoldDB" id="A0AAV8WZN3"/>
<comment type="caution">
    <text evidence="1">The sequence shown here is derived from an EMBL/GenBank/DDBJ whole genome shotgun (WGS) entry which is preliminary data.</text>
</comment>
<accession>A0AAV8WZN3</accession>
<protein>
    <submittedName>
        <fullName evidence="1">Uncharacterized protein</fullName>
    </submittedName>
</protein>
<dbReference type="Proteomes" id="UP001162156">
    <property type="component" value="Unassembled WGS sequence"/>
</dbReference>
<evidence type="ECO:0000313" key="1">
    <source>
        <dbReference type="EMBL" id="KAJ8931707.1"/>
    </source>
</evidence>
<sequence>MFSVVLGTAGHAETTSTTQGLSKLQAQELILRLNVEERSILTTALHEYQSKLIKDEYEGKMKQVFCVTLSCLCFS</sequence>
<reference evidence="1" key="1">
    <citation type="journal article" date="2023" name="Insect Mol. Biol.">
        <title>Genome sequencing provides insights into the evolution of gene families encoding plant cell wall-degrading enzymes in longhorned beetles.</title>
        <authorList>
            <person name="Shin N.R."/>
            <person name="Okamura Y."/>
            <person name="Kirsch R."/>
            <person name="Pauchet Y."/>
        </authorList>
    </citation>
    <scope>NUCLEOTIDE SEQUENCE</scope>
    <source>
        <strain evidence="1">RBIC_L_NR</strain>
    </source>
</reference>
<dbReference type="EMBL" id="JANEYF010004261">
    <property type="protein sequence ID" value="KAJ8931707.1"/>
    <property type="molecule type" value="Genomic_DNA"/>
</dbReference>
<proteinExistence type="predicted"/>
<evidence type="ECO:0000313" key="2">
    <source>
        <dbReference type="Proteomes" id="UP001162156"/>
    </source>
</evidence>
<gene>
    <name evidence="1" type="ORF">NQ314_015354</name>
</gene>
<organism evidence="1 2">
    <name type="scientific">Rhamnusium bicolor</name>
    <dbReference type="NCBI Taxonomy" id="1586634"/>
    <lineage>
        <taxon>Eukaryota</taxon>
        <taxon>Metazoa</taxon>
        <taxon>Ecdysozoa</taxon>
        <taxon>Arthropoda</taxon>
        <taxon>Hexapoda</taxon>
        <taxon>Insecta</taxon>
        <taxon>Pterygota</taxon>
        <taxon>Neoptera</taxon>
        <taxon>Endopterygota</taxon>
        <taxon>Coleoptera</taxon>
        <taxon>Polyphaga</taxon>
        <taxon>Cucujiformia</taxon>
        <taxon>Chrysomeloidea</taxon>
        <taxon>Cerambycidae</taxon>
        <taxon>Lepturinae</taxon>
        <taxon>Rhagiini</taxon>
        <taxon>Rhamnusium</taxon>
    </lineage>
</organism>